<comment type="caution">
    <text evidence="2">The sequence shown here is derived from an EMBL/GenBank/DDBJ whole genome shotgun (WGS) entry which is preliminary data.</text>
</comment>
<protein>
    <submittedName>
        <fullName evidence="2">Uncharacterized protein</fullName>
    </submittedName>
</protein>
<evidence type="ECO:0000313" key="2">
    <source>
        <dbReference type="EMBL" id="STK80439.1"/>
    </source>
</evidence>
<feature type="region of interest" description="Disordered" evidence="1">
    <location>
        <begin position="61"/>
        <end position="88"/>
    </location>
</feature>
<evidence type="ECO:0000256" key="1">
    <source>
        <dbReference type="SAM" id="MobiDB-lite"/>
    </source>
</evidence>
<dbReference type="Proteomes" id="UP000255153">
    <property type="component" value="Unassembled WGS sequence"/>
</dbReference>
<feature type="region of interest" description="Disordered" evidence="1">
    <location>
        <begin position="1"/>
        <end position="34"/>
    </location>
</feature>
<reference evidence="2 3" key="1">
    <citation type="submission" date="2018-06" db="EMBL/GenBank/DDBJ databases">
        <authorList>
            <consortium name="Pathogen Informatics"/>
            <person name="Doyle S."/>
        </authorList>
    </citation>
    <scope>NUCLEOTIDE SEQUENCE [LARGE SCALE GENOMIC DNA]</scope>
    <source>
        <strain evidence="2 3">NCTC8603</strain>
    </source>
</reference>
<accession>A0AB38GXS9</accession>
<organism evidence="2 3">
    <name type="scientific">Escherichia coli</name>
    <dbReference type="NCBI Taxonomy" id="562"/>
    <lineage>
        <taxon>Bacteria</taxon>
        <taxon>Pseudomonadati</taxon>
        <taxon>Pseudomonadota</taxon>
        <taxon>Gammaproteobacteria</taxon>
        <taxon>Enterobacterales</taxon>
        <taxon>Enterobacteriaceae</taxon>
        <taxon>Escherichia</taxon>
    </lineage>
</organism>
<proteinExistence type="predicted"/>
<gene>
    <name evidence="2" type="ORF">NCTC8603_02425</name>
</gene>
<sequence length="88" mass="9929">MSEQECRASQASAAEVKAESMRWPLEQAEGGKSAVRWLTPEERQELRSDMAEASAWARTELRKRRAAKNQKNSVHGTDNGIDKDRISN</sequence>
<dbReference type="EMBL" id="UGEE01000003">
    <property type="protein sequence ID" value="STK80439.1"/>
    <property type="molecule type" value="Genomic_DNA"/>
</dbReference>
<name>A0AB38GXS9_ECOLX</name>
<dbReference type="AlphaFoldDB" id="A0AB38GXS9"/>
<evidence type="ECO:0000313" key="3">
    <source>
        <dbReference type="Proteomes" id="UP000255153"/>
    </source>
</evidence>